<dbReference type="Pfam" id="PF08281">
    <property type="entry name" value="Sigma70_r4_2"/>
    <property type="match status" value="1"/>
</dbReference>
<dbReference type="InterPro" id="IPR014284">
    <property type="entry name" value="RNA_pol_sigma-70_dom"/>
</dbReference>
<dbReference type="SUPFAM" id="SSF88946">
    <property type="entry name" value="Sigma2 domain of RNA polymerase sigma factors"/>
    <property type="match status" value="1"/>
</dbReference>
<protein>
    <submittedName>
        <fullName evidence="7">ECF RNA polymerase sigma factor SigH</fullName>
    </submittedName>
</protein>
<dbReference type="InterPro" id="IPR013249">
    <property type="entry name" value="RNA_pol_sigma70_r4_t2"/>
</dbReference>
<dbReference type="EMBL" id="SJPO01000017">
    <property type="protein sequence ID" value="TWT66245.1"/>
    <property type="molecule type" value="Genomic_DNA"/>
</dbReference>
<dbReference type="CDD" id="cd06171">
    <property type="entry name" value="Sigma70_r4"/>
    <property type="match status" value="1"/>
</dbReference>
<dbReference type="NCBIfam" id="TIGR02937">
    <property type="entry name" value="sigma70-ECF"/>
    <property type="match status" value="1"/>
</dbReference>
<evidence type="ECO:0000256" key="4">
    <source>
        <dbReference type="ARBA" id="ARBA00023163"/>
    </source>
</evidence>
<sequence>MTRQNEEEFLQLITQFQPRLYGYLLTLMGNPDDANDVLQETNVNLWEGASKYEPGTNFKAWAFRVAHFQVMSYRQRRVRDRVTFSNDLVATLAVEASAADELQEARRELLSECLKKLPKNMLTVVGLRYLDGLSVSEIATKLSLASNAISQRLFRARRALEECVVRSMT</sequence>
<comment type="similarity">
    <text evidence="1">Belongs to the sigma-70 factor family. ECF subfamily.</text>
</comment>
<dbReference type="GO" id="GO:0016987">
    <property type="term" value="F:sigma factor activity"/>
    <property type="evidence" value="ECO:0007669"/>
    <property type="project" value="UniProtKB-KW"/>
</dbReference>
<dbReference type="Pfam" id="PF04542">
    <property type="entry name" value="Sigma70_r2"/>
    <property type="match status" value="1"/>
</dbReference>
<dbReference type="Gene3D" id="1.10.1740.10">
    <property type="match status" value="1"/>
</dbReference>
<keyword evidence="4" id="KW-0804">Transcription</keyword>
<dbReference type="InterPro" id="IPR036388">
    <property type="entry name" value="WH-like_DNA-bd_sf"/>
</dbReference>
<proteinExistence type="inferred from homology"/>
<evidence type="ECO:0000256" key="3">
    <source>
        <dbReference type="ARBA" id="ARBA00023082"/>
    </source>
</evidence>
<dbReference type="Gene3D" id="1.10.10.10">
    <property type="entry name" value="Winged helix-like DNA-binding domain superfamily/Winged helix DNA-binding domain"/>
    <property type="match status" value="1"/>
</dbReference>
<dbReference type="InterPro" id="IPR039425">
    <property type="entry name" value="RNA_pol_sigma-70-like"/>
</dbReference>
<feature type="domain" description="RNA polymerase sigma factor 70 region 4 type 2" evidence="6">
    <location>
        <begin position="108"/>
        <end position="160"/>
    </location>
</feature>
<dbReference type="AlphaFoldDB" id="A0A5C5XW78"/>
<evidence type="ECO:0000313" key="8">
    <source>
        <dbReference type="Proteomes" id="UP000318478"/>
    </source>
</evidence>
<evidence type="ECO:0000259" key="5">
    <source>
        <dbReference type="Pfam" id="PF04542"/>
    </source>
</evidence>
<feature type="domain" description="RNA polymerase sigma-70 region 2" evidence="5">
    <location>
        <begin position="12"/>
        <end position="78"/>
    </location>
</feature>
<dbReference type="InterPro" id="IPR013325">
    <property type="entry name" value="RNA_pol_sigma_r2"/>
</dbReference>
<dbReference type="GO" id="GO:0006352">
    <property type="term" value="P:DNA-templated transcription initiation"/>
    <property type="evidence" value="ECO:0007669"/>
    <property type="project" value="InterPro"/>
</dbReference>
<organism evidence="7 8">
    <name type="scientific">Posidoniimonas polymericola</name>
    <dbReference type="NCBI Taxonomy" id="2528002"/>
    <lineage>
        <taxon>Bacteria</taxon>
        <taxon>Pseudomonadati</taxon>
        <taxon>Planctomycetota</taxon>
        <taxon>Planctomycetia</taxon>
        <taxon>Pirellulales</taxon>
        <taxon>Lacipirellulaceae</taxon>
        <taxon>Posidoniimonas</taxon>
    </lineage>
</organism>
<reference evidence="7 8" key="1">
    <citation type="submission" date="2019-02" db="EMBL/GenBank/DDBJ databases">
        <title>Deep-cultivation of Planctomycetes and their phenomic and genomic characterization uncovers novel biology.</title>
        <authorList>
            <person name="Wiegand S."/>
            <person name="Jogler M."/>
            <person name="Boedeker C."/>
            <person name="Pinto D."/>
            <person name="Vollmers J."/>
            <person name="Rivas-Marin E."/>
            <person name="Kohn T."/>
            <person name="Peeters S.H."/>
            <person name="Heuer A."/>
            <person name="Rast P."/>
            <person name="Oberbeckmann S."/>
            <person name="Bunk B."/>
            <person name="Jeske O."/>
            <person name="Meyerdierks A."/>
            <person name="Storesund J.E."/>
            <person name="Kallscheuer N."/>
            <person name="Luecker S."/>
            <person name="Lage O.M."/>
            <person name="Pohl T."/>
            <person name="Merkel B.J."/>
            <person name="Hornburger P."/>
            <person name="Mueller R.-W."/>
            <person name="Bruemmer F."/>
            <person name="Labrenz M."/>
            <person name="Spormann A.M."/>
            <person name="Op Den Camp H."/>
            <person name="Overmann J."/>
            <person name="Amann R."/>
            <person name="Jetten M.S.M."/>
            <person name="Mascher T."/>
            <person name="Medema M.H."/>
            <person name="Devos D.P."/>
            <person name="Kaster A.-K."/>
            <person name="Ovreas L."/>
            <person name="Rohde M."/>
            <person name="Galperin M.Y."/>
            <person name="Jogler C."/>
        </authorList>
    </citation>
    <scope>NUCLEOTIDE SEQUENCE [LARGE SCALE GENOMIC DNA]</scope>
    <source>
        <strain evidence="7 8">Pla123a</strain>
    </source>
</reference>
<evidence type="ECO:0000256" key="2">
    <source>
        <dbReference type="ARBA" id="ARBA00023015"/>
    </source>
</evidence>
<gene>
    <name evidence="7" type="primary">sigH_3</name>
    <name evidence="7" type="ORF">Pla123a_47690</name>
</gene>
<dbReference type="GO" id="GO:0003677">
    <property type="term" value="F:DNA binding"/>
    <property type="evidence" value="ECO:0007669"/>
    <property type="project" value="InterPro"/>
</dbReference>
<evidence type="ECO:0000313" key="7">
    <source>
        <dbReference type="EMBL" id="TWT66245.1"/>
    </source>
</evidence>
<accession>A0A5C5XW78</accession>
<dbReference type="Proteomes" id="UP000318478">
    <property type="component" value="Unassembled WGS sequence"/>
</dbReference>
<evidence type="ECO:0000256" key="1">
    <source>
        <dbReference type="ARBA" id="ARBA00010641"/>
    </source>
</evidence>
<keyword evidence="8" id="KW-1185">Reference proteome</keyword>
<dbReference type="InterPro" id="IPR014331">
    <property type="entry name" value="RNA_pol_sigma70_ECF_RHOBA"/>
</dbReference>
<dbReference type="NCBIfam" id="TIGR02989">
    <property type="entry name" value="Sig-70_gvs1"/>
    <property type="match status" value="1"/>
</dbReference>
<keyword evidence="3" id="KW-0731">Sigma factor</keyword>
<dbReference type="InterPro" id="IPR013324">
    <property type="entry name" value="RNA_pol_sigma_r3/r4-like"/>
</dbReference>
<dbReference type="InterPro" id="IPR007627">
    <property type="entry name" value="RNA_pol_sigma70_r2"/>
</dbReference>
<dbReference type="OrthoDB" id="6383365at2"/>
<dbReference type="PANTHER" id="PTHR43133:SF51">
    <property type="entry name" value="RNA POLYMERASE SIGMA FACTOR"/>
    <property type="match status" value="1"/>
</dbReference>
<comment type="caution">
    <text evidence="7">The sequence shown here is derived from an EMBL/GenBank/DDBJ whole genome shotgun (WGS) entry which is preliminary data.</text>
</comment>
<keyword evidence="2" id="KW-0805">Transcription regulation</keyword>
<dbReference type="RefSeq" id="WP_146591653.1">
    <property type="nucleotide sequence ID" value="NZ_SJPO01000017.1"/>
</dbReference>
<name>A0A5C5XW78_9BACT</name>
<evidence type="ECO:0000259" key="6">
    <source>
        <dbReference type="Pfam" id="PF08281"/>
    </source>
</evidence>
<dbReference type="SUPFAM" id="SSF88659">
    <property type="entry name" value="Sigma3 and sigma4 domains of RNA polymerase sigma factors"/>
    <property type="match status" value="1"/>
</dbReference>
<dbReference type="PANTHER" id="PTHR43133">
    <property type="entry name" value="RNA POLYMERASE ECF-TYPE SIGMA FACTO"/>
    <property type="match status" value="1"/>
</dbReference>